<accession>A0A835NNY8</accession>
<keyword evidence="5" id="KW-1185">Reference proteome</keyword>
<feature type="compositionally biased region" description="Polar residues" evidence="2">
    <location>
        <begin position="891"/>
        <end position="916"/>
    </location>
</feature>
<dbReference type="SUPFAM" id="SSF52833">
    <property type="entry name" value="Thioredoxin-like"/>
    <property type="match status" value="1"/>
</dbReference>
<sequence>MEIKKKQQEVVGFLEANKIDFQQMDIAGDEDNRKWMRENVPGEKKPQNGIPLPPQIFNEERYCGDFESFFSAKEENIIYSFLGLAPPPGTKEKSDATEEKSEATEDKSDSKDEKSDATSETEAHTENKEGEGAPEEAQSDQTPPEGQQEGEEEHAATGEAPAGATPPKKRESLSQSKHHYLLCLYEHKNINRTQTPLCPTCSLYIYIWYSGQEPCLSPCPNTLLPLQQPTALTPVMSAEEKKFSTENCKEASCTQAIWHLKIIPLPGENFPHLTSSQIRTPVIAAEVLSRTVGGQYKHRTVNHAGNVLVAGVKQQTGQQKILQPAQKFGAFLGISTCWSSLLPGEKEASLEWQVQEATWTVDERNSKPTNCVRDFLLKKLFVKFIGEKLNSSGALPGQSQPSLQEAGNMLDISSGKLRTEGSYSFRKQIVSFRGHFLTYVEEDVTQSAFLPVIWVSAERCGKKLLASLLPQQCNPSGKRWDPGWIPLSCQVQFAVPCSGGAASELEPCAEQLVLEELPAWPIQRQIQEVEEAALGGPEFGCAVVRTPPADPQHWERGRFWGRRRDMPRVEKTSKGGGLTSAPAQAACAKGMGTGRELRSIASVEENRTASQKEVKDPQVLCNVGNLTKKVKSTLKRFQLSRSGTVQFMRGGNRTLAGGEQQNWKFPEMVDNGSCFILRNRENIKLGEELPEEGAITSLWQMCTAVLHVSGGMWDVRQGETADSVGACWNRVCSKSSILADTRSLRSRGALRNPRRDNPGGDGASAFGTDPAVPGLAAGLSDMPDIKDPLPSLRVTAPAPAWILIHEIPQVPEKPSRNTEKKSEADHRVDVRCELNTQEIMEKMDMWWTNTHCHPPGIKAQSKTQHRIEKGFFNVILYHISFASRFIPMRAQQQMNSQGKNPQTHGKLSQTSNQLHSGQGPKKKKNLLSLFLQAESLEH</sequence>
<dbReference type="PANTHER" id="PTHR12232">
    <property type="entry name" value="SH3 DOMAIN-BINDING GLUTAMIC ACID-RICH-LIKE PROTEIN"/>
    <property type="match status" value="1"/>
</dbReference>
<dbReference type="CDD" id="cd03030">
    <property type="entry name" value="GRX_SH3BGR"/>
    <property type="match status" value="1"/>
</dbReference>
<dbReference type="EMBL" id="JADDUC010000086">
    <property type="protein sequence ID" value="KAG0119443.1"/>
    <property type="molecule type" value="Genomic_DNA"/>
</dbReference>
<dbReference type="InterPro" id="IPR051033">
    <property type="entry name" value="SH3BGR"/>
</dbReference>
<dbReference type="OrthoDB" id="9932926at2759"/>
<gene>
    <name evidence="4" type="ORF">IHE44_0004937</name>
    <name evidence="3" type="ORF">IHE44_014334</name>
</gene>
<dbReference type="Pfam" id="PF04908">
    <property type="entry name" value="SH3BGR"/>
    <property type="match status" value="1"/>
</dbReference>
<protein>
    <submittedName>
        <fullName evidence="3">SH3 domain-binding glutamic acid-rich protein</fullName>
    </submittedName>
</protein>
<dbReference type="InterPro" id="IPR036249">
    <property type="entry name" value="Thioredoxin-like_sf"/>
</dbReference>
<dbReference type="EMBL" id="JADDUC020000002">
    <property type="protein sequence ID" value="KAI1241464.1"/>
    <property type="molecule type" value="Genomic_DNA"/>
</dbReference>
<feature type="non-terminal residue" evidence="3">
    <location>
        <position position="1"/>
    </location>
</feature>
<dbReference type="InterPro" id="IPR006993">
    <property type="entry name" value="Glut_rich_SH3-bd"/>
</dbReference>
<feature type="region of interest" description="Disordered" evidence="2">
    <location>
        <begin position="83"/>
        <end position="172"/>
    </location>
</feature>
<dbReference type="Proteomes" id="UP000618051">
    <property type="component" value="Unassembled WGS sequence"/>
</dbReference>
<comment type="similarity">
    <text evidence="1">Belongs to the SH3BGR family.</text>
</comment>
<reference evidence="4 5" key="2">
    <citation type="journal article" date="2021" name="J. Hered.">
        <title>Feather Gene Expression Elucidates the Developmental Basis of Plumage Iridescence in African Starlings.</title>
        <authorList>
            <person name="Rubenstein D.R."/>
            <person name="Corvelo A."/>
            <person name="MacManes M.D."/>
            <person name="Maia R."/>
            <person name="Narzisi G."/>
            <person name="Rousaki A."/>
            <person name="Vandenabeele P."/>
            <person name="Shawkey M.D."/>
            <person name="Solomon J."/>
        </authorList>
    </citation>
    <scope>NUCLEOTIDE SEQUENCE [LARGE SCALE GENOMIC DNA]</scope>
    <source>
        <strain evidence="4">SS15</strain>
    </source>
</reference>
<evidence type="ECO:0000313" key="5">
    <source>
        <dbReference type="Proteomes" id="UP000618051"/>
    </source>
</evidence>
<feature type="region of interest" description="Disordered" evidence="2">
    <location>
        <begin position="744"/>
        <end position="772"/>
    </location>
</feature>
<evidence type="ECO:0000313" key="3">
    <source>
        <dbReference type="EMBL" id="KAG0119443.1"/>
    </source>
</evidence>
<name>A0A835NNY8_9PASS</name>
<organism evidence="3">
    <name type="scientific">Lamprotornis superbus</name>
    <dbReference type="NCBI Taxonomy" id="245042"/>
    <lineage>
        <taxon>Eukaryota</taxon>
        <taxon>Metazoa</taxon>
        <taxon>Chordata</taxon>
        <taxon>Craniata</taxon>
        <taxon>Vertebrata</taxon>
        <taxon>Euteleostomi</taxon>
        <taxon>Archelosauria</taxon>
        <taxon>Archosauria</taxon>
        <taxon>Dinosauria</taxon>
        <taxon>Saurischia</taxon>
        <taxon>Theropoda</taxon>
        <taxon>Coelurosauria</taxon>
        <taxon>Aves</taxon>
        <taxon>Neognathae</taxon>
        <taxon>Neoaves</taxon>
        <taxon>Telluraves</taxon>
        <taxon>Australaves</taxon>
        <taxon>Passeriformes</taxon>
        <taxon>Sturnidae</taxon>
        <taxon>Lamprotornis</taxon>
    </lineage>
</organism>
<comment type="caution">
    <text evidence="3">The sequence shown here is derived from an EMBL/GenBank/DDBJ whole genome shotgun (WGS) entry which is preliminary data.</text>
</comment>
<dbReference type="PANTHER" id="PTHR12232:SF1">
    <property type="entry name" value="SH3 DOMAIN-BINDING GLUTAMIC ACID-RICH PROTEIN"/>
    <property type="match status" value="1"/>
</dbReference>
<dbReference type="AlphaFoldDB" id="A0A835NNY8"/>
<feature type="compositionally biased region" description="Basic and acidic residues" evidence="2">
    <location>
        <begin position="90"/>
        <end position="131"/>
    </location>
</feature>
<dbReference type="GO" id="GO:0005737">
    <property type="term" value="C:cytoplasm"/>
    <property type="evidence" value="ECO:0007669"/>
    <property type="project" value="TreeGrafter"/>
</dbReference>
<evidence type="ECO:0000256" key="2">
    <source>
        <dbReference type="SAM" id="MobiDB-lite"/>
    </source>
</evidence>
<reference evidence="4" key="3">
    <citation type="submission" date="2022-01" db="EMBL/GenBank/DDBJ databases">
        <authorList>
            <person name="Rubenstein D.R."/>
        </authorList>
    </citation>
    <scope>NUCLEOTIDE SEQUENCE</scope>
    <source>
        <strain evidence="4">SS15</strain>
        <tissue evidence="4">Liver</tissue>
    </source>
</reference>
<dbReference type="Gene3D" id="3.40.30.10">
    <property type="entry name" value="Glutaredoxin"/>
    <property type="match status" value="1"/>
</dbReference>
<feature type="compositionally biased region" description="Low complexity" evidence="2">
    <location>
        <begin position="157"/>
        <end position="166"/>
    </location>
</feature>
<feature type="region of interest" description="Disordered" evidence="2">
    <location>
        <begin position="891"/>
        <end position="921"/>
    </location>
</feature>
<reference evidence="3" key="1">
    <citation type="submission" date="2020-10" db="EMBL/GenBank/DDBJ databases">
        <title>Feather gene expression reveals the developmental basis of iridescence in African starlings.</title>
        <authorList>
            <person name="Rubenstein D.R."/>
        </authorList>
    </citation>
    <scope>NUCLEOTIDE SEQUENCE</scope>
    <source>
        <strain evidence="3">SS15</strain>
        <tissue evidence="3">Liver</tissue>
    </source>
</reference>
<proteinExistence type="inferred from homology"/>
<feature type="region of interest" description="Disordered" evidence="2">
    <location>
        <begin position="570"/>
        <end position="592"/>
    </location>
</feature>
<evidence type="ECO:0000256" key="1">
    <source>
        <dbReference type="ARBA" id="ARBA00007764"/>
    </source>
</evidence>
<evidence type="ECO:0000313" key="4">
    <source>
        <dbReference type="EMBL" id="KAI1241464.1"/>
    </source>
</evidence>